<dbReference type="InterPro" id="IPR029058">
    <property type="entry name" value="AB_hydrolase_fold"/>
</dbReference>
<feature type="region of interest" description="Disordered" evidence="1">
    <location>
        <begin position="241"/>
        <end position="308"/>
    </location>
</feature>
<dbReference type="InterPro" id="IPR057826">
    <property type="entry name" value="WWE_C20G8.02"/>
</dbReference>
<dbReference type="Pfam" id="PF23463">
    <property type="entry name" value="WWE_2"/>
    <property type="match status" value="1"/>
</dbReference>
<feature type="compositionally biased region" description="Low complexity" evidence="1">
    <location>
        <begin position="716"/>
        <end position="726"/>
    </location>
</feature>
<dbReference type="Pfam" id="PF23465">
    <property type="entry name" value="DUF7131"/>
    <property type="match status" value="1"/>
</dbReference>
<feature type="compositionally biased region" description="Polar residues" evidence="1">
    <location>
        <begin position="689"/>
        <end position="702"/>
    </location>
</feature>
<feature type="region of interest" description="Disordered" evidence="1">
    <location>
        <begin position="62"/>
        <end position="88"/>
    </location>
</feature>
<comment type="caution">
    <text evidence="3">The sequence shown here is derived from an EMBL/GenBank/DDBJ whole genome shotgun (WGS) entry which is preliminary data.</text>
</comment>
<feature type="domain" description="DDHD" evidence="2">
    <location>
        <begin position="543"/>
        <end position="789"/>
    </location>
</feature>
<evidence type="ECO:0000256" key="1">
    <source>
        <dbReference type="SAM" id="MobiDB-lite"/>
    </source>
</evidence>
<feature type="compositionally biased region" description="Low complexity" evidence="1">
    <location>
        <begin position="272"/>
        <end position="284"/>
    </location>
</feature>
<dbReference type="Proteomes" id="UP001527925">
    <property type="component" value="Unassembled WGS sequence"/>
</dbReference>
<feature type="compositionally biased region" description="Low complexity" evidence="1">
    <location>
        <begin position="291"/>
        <end position="308"/>
    </location>
</feature>
<evidence type="ECO:0000259" key="2">
    <source>
        <dbReference type="PROSITE" id="PS51043"/>
    </source>
</evidence>
<dbReference type="EMBL" id="JADGIZ020000085">
    <property type="protein sequence ID" value="KAL2911870.1"/>
    <property type="molecule type" value="Genomic_DNA"/>
</dbReference>
<proteinExistence type="predicted"/>
<organism evidence="3 4">
    <name type="scientific">Polyrhizophydium stewartii</name>
    <dbReference type="NCBI Taxonomy" id="2732419"/>
    <lineage>
        <taxon>Eukaryota</taxon>
        <taxon>Fungi</taxon>
        <taxon>Fungi incertae sedis</taxon>
        <taxon>Chytridiomycota</taxon>
        <taxon>Chytridiomycota incertae sedis</taxon>
        <taxon>Chytridiomycetes</taxon>
        <taxon>Rhizophydiales</taxon>
        <taxon>Rhizophydiales incertae sedis</taxon>
        <taxon>Polyrhizophydium</taxon>
    </lineage>
</organism>
<reference evidence="3 4" key="1">
    <citation type="submission" date="2023-09" db="EMBL/GenBank/DDBJ databases">
        <title>Pangenome analysis of Batrachochytrium dendrobatidis and related Chytrids.</title>
        <authorList>
            <person name="Yacoub M.N."/>
            <person name="Stajich J.E."/>
            <person name="James T.Y."/>
        </authorList>
    </citation>
    <scope>NUCLEOTIDE SEQUENCE [LARGE SCALE GENOMIC DNA]</scope>
    <source>
        <strain evidence="3 4">JEL0888</strain>
    </source>
</reference>
<dbReference type="InterPro" id="IPR055555">
    <property type="entry name" value="PA-PLA1_DUF7131"/>
</dbReference>
<feature type="compositionally biased region" description="Basic and acidic residues" evidence="1">
    <location>
        <begin position="77"/>
        <end position="88"/>
    </location>
</feature>
<feature type="region of interest" description="Disordered" evidence="1">
    <location>
        <begin position="681"/>
        <end position="726"/>
    </location>
</feature>
<dbReference type="PANTHER" id="PTHR23509">
    <property type="entry name" value="PA-PL1 PHOSPHOLIPASE FAMILY"/>
    <property type="match status" value="1"/>
</dbReference>
<evidence type="ECO:0000313" key="4">
    <source>
        <dbReference type="Proteomes" id="UP001527925"/>
    </source>
</evidence>
<gene>
    <name evidence="3" type="ORF">HK105_208653</name>
</gene>
<dbReference type="SUPFAM" id="SSF53474">
    <property type="entry name" value="alpha/beta-Hydrolases"/>
    <property type="match status" value="1"/>
</dbReference>
<dbReference type="PANTHER" id="PTHR23509:SF10">
    <property type="entry name" value="LD21067P"/>
    <property type="match status" value="1"/>
</dbReference>
<dbReference type="InterPro" id="IPR004177">
    <property type="entry name" value="DDHD_dom"/>
</dbReference>
<dbReference type="InterPro" id="IPR058055">
    <property type="entry name" value="PA-PLA1"/>
</dbReference>
<feature type="compositionally biased region" description="Low complexity" evidence="1">
    <location>
        <begin position="23"/>
        <end position="38"/>
    </location>
</feature>
<evidence type="ECO:0000313" key="3">
    <source>
        <dbReference type="EMBL" id="KAL2911870.1"/>
    </source>
</evidence>
<name>A0ABR4MX71_9FUNG</name>
<protein>
    <recommendedName>
        <fullName evidence="2">DDHD domain-containing protein</fullName>
    </recommendedName>
</protein>
<keyword evidence="4" id="KW-1185">Reference proteome</keyword>
<feature type="region of interest" description="Disordered" evidence="1">
    <location>
        <begin position="1"/>
        <end position="40"/>
    </location>
</feature>
<accession>A0ABR4MX71</accession>
<dbReference type="Pfam" id="PF02862">
    <property type="entry name" value="DDHD"/>
    <property type="match status" value="1"/>
</dbReference>
<dbReference type="PROSITE" id="PS51043">
    <property type="entry name" value="DDHD"/>
    <property type="match status" value="1"/>
</dbReference>
<dbReference type="SMART" id="SM01127">
    <property type="entry name" value="DDHD"/>
    <property type="match status" value="1"/>
</dbReference>
<sequence>MEPPPLAPRWFRATDVPKRDATPFKFRPPTQTPKTPQQWAPFSLSDSAAIEEIYQRLLRESQTTAAARPSVSPVRSTVREQTPRRPENCIVGGEDKLYEIDVENKEISPIYWDGATFDIRRGTWFSLQSTGYQPCDENLSRQIEDGYRKYTPWMPAGFLIMTSVATSLSSSEDVAIPATKHETQRWALFGPYMNQYVAYATPTTAWLQSDMFASKLTRAVTNSSGVRLVRGWDEVCKITQKTRTPAKRSEAKADSTADAKADAKVDAKADAEAAAPPASDGNPANAPPPAGNSQKPPANAPGAAPAASAVLEEDDLGADRQVDHLIFVIHGIGQKLSEQIEAVNFPEDCNVLRKAIKDAARQVHDRTAYSKPQDAAKIPVGSGVQVLPIQWREKIDFGMRAREKQASEDDEELNFDDIVLEGIPSIRMLVSDVILDVLLYLTPKYRQEMLRQVSAELNRVYKEYMTRNPGFTGKVSIYGHSLGSLLAYDIVSHQHLVRDAGAAAKPKTANREVDISDLLAMTMREGRVSGLIERVDDLDYTPLDFKVNALFAVGSPVGLFLMLRGNRIRKFISHEVSSADMRLSRPEVTSLYNIFHPFDPVAHRIEPLVMKSFASLKPVAIPYTKGGLTKTLVGIQDLGSDIVERGRSIFETMRYGLFTSISTTAEIVGQAGRAINLGFAPTNAVEGPPQSSARQLPQQLQPPSEDGRASTAMPSASADDAQRAADTAAKAARAIENNDDIHSLNPNGRIDFALQEGILENPYLSSLGSHMSYWADADCAMFILKELYHIPLVPIARRNSFDGA</sequence>
<feature type="compositionally biased region" description="Basic and acidic residues" evidence="1">
    <location>
        <begin position="247"/>
        <end position="271"/>
    </location>
</feature>